<dbReference type="SMART" id="SM00450">
    <property type="entry name" value="RHOD"/>
    <property type="match status" value="1"/>
</dbReference>
<keyword evidence="6" id="KW-0472">Membrane</keyword>
<dbReference type="EMBL" id="SBJO01000032">
    <property type="protein sequence ID" value="KAF9764220.1"/>
    <property type="molecule type" value="Genomic_DNA"/>
</dbReference>
<accession>A0A9P6KZB1</accession>
<dbReference type="InterPro" id="IPR036873">
    <property type="entry name" value="Rhodanese-like_dom_sf"/>
</dbReference>
<comment type="subcellular location">
    <subcellularLocation>
        <location evidence="1">Cytoplasm</location>
        <location evidence="1">Cytosol</location>
    </subcellularLocation>
</comment>
<dbReference type="InterPro" id="IPR001763">
    <property type="entry name" value="Rhodanese-like_dom"/>
</dbReference>
<protein>
    <submittedName>
        <fullName evidence="8">Adenylyltransferase and sulfurtransferase MOCS3</fullName>
    </submittedName>
</protein>
<dbReference type="FunFam" id="3.40.50.720:FF:000033">
    <property type="entry name" value="Adenylyltransferase and sulfurtransferase MOCS3"/>
    <property type="match status" value="1"/>
</dbReference>
<keyword evidence="6" id="KW-1133">Transmembrane helix</keyword>
<dbReference type="SUPFAM" id="SSF69572">
    <property type="entry name" value="Activating enzymes of the ubiquitin-like proteins"/>
    <property type="match status" value="1"/>
</dbReference>
<dbReference type="CDD" id="cd00158">
    <property type="entry name" value="RHOD"/>
    <property type="match status" value="1"/>
</dbReference>
<dbReference type="GO" id="GO:0016779">
    <property type="term" value="F:nucleotidyltransferase activity"/>
    <property type="evidence" value="ECO:0007669"/>
    <property type="project" value="UniProtKB-KW"/>
</dbReference>
<keyword evidence="2" id="KW-0808">Transferase</keyword>
<dbReference type="InterPro" id="IPR045886">
    <property type="entry name" value="ThiF/MoeB/HesA"/>
</dbReference>
<dbReference type="CDD" id="cd00757">
    <property type="entry name" value="ThiF_MoeB_HesA_family"/>
    <property type="match status" value="1"/>
</dbReference>
<dbReference type="Gene3D" id="3.40.50.720">
    <property type="entry name" value="NAD(P)-binding Rossmann-like Domain"/>
    <property type="match status" value="1"/>
</dbReference>
<dbReference type="InterPro" id="IPR000594">
    <property type="entry name" value="ThiF_NAD_FAD-bd"/>
</dbReference>
<evidence type="ECO:0000256" key="4">
    <source>
        <dbReference type="ARBA" id="ARBA00022786"/>
    </source>
</evidence>
<keyword evidence="5" id="KW-0067">ATP-binding</keyword>
<comment type="caution">
    <text evidence="8">The sequence shown here is derived from an EMBL/GenBank/DDBJ whole genome shotgun (WGS) entry which is preliminary data.</text>
</comment>
<feature type="transmembrane region" description="Helical" evidence="6">
    <location>
        <begin position="37"/>
        <end position="63"/>
    </location>
</feature>
<dbReference type="GO" id="GO:0008641">
    <property type="term" value="F:ubiquitin-like modifier activating enzyme activity"/>
    <property type="evidence" value="ECO:0007669"/>
    <property type="project" value="InterPro"/>
</dbReference>
<evidence type="ECO:0000259" key="7">
    <source>
        <dbReference type="PROSITE" id="PS50206"/>
    </source>
</evidence>
<dbReference type="PANTHER" id="PTHR10953">
    <property type="entry name" value="UBIQUITIN-ACTIVATING ENZYME E1"/>
    <property type="match status" value="1"/>
</dbReference>
<dbReference type="Pfam" id="PF00899">
    <property type="entry name" value="ThiF"/>
    <property type="match status" value="1"/>
</dbReference>
<dbReference type="Proteomes" id="UP000740883">
    <property type="component" value="Unassembled WGS sequence"/>
</dbReference>
<organism evidence="8 9">
    <name type="scientific">Nosema granulosis</name>
    <dbReference type="NCBI Taxonomy" id="83296"/>
    <lineage>
        <taxon>Eukaryota</taxon>
        <taxon>Fungi</taxon>
        <taxon>Fungi incertae sedis</taxon>
        <taxon>Microsporidia</taxon>
        <taxon>Nosematidae</taxon>
        <taxon>Nosema</taxon>
    </lineage>
</organism>
<evidence type="ECO:0000256" key="1">
    <source>
        <dbReference type="ARBA" id="ARBA00004514"/>
    </source>
</evidence>
<evidence type="ECO:0000256" key="2">
    <source>
        <dbReference type="ARBA" id="ARBA00022679"/>
    </source>
</evidence>
<reference evidence="8 9" key="1">
    <citation type="journal article" date="2020" name="Genome Biol. Evol.">
        <title>Comparative genomics of strictly vertically transmitted, feminizing microsporidia endosymbionts of amphipod crustaceans.</title>
        <authorList>
            <person name="Cormier A."/>
            <person name="Chebbi M.A."/>
            <person name="Giraud I."/>
            <person name="Wattier R."/>
            <person name="Teixeira M."/>
            <person name="Gilbert C."/>
            <person name="Rigaud T."/>
            <person name="Cordaux R."/>
        </authorList>
    </citation>
    <scope>NUCLEOTIDE SEQUENCE [LARGE SCALE GENOMIC DNA]</scope>
    <source>
        <strain evidence="8 9">Ou3-Ou53</strain>
    </source>
</reference>
<dbReference type="AlphaFoldDB" id="A0A9P6KZB1"/>
<dbReference type="GO" id="GO:0005829">
    <property type="term" value="C:cytosol"/>
    <property type="evidence" value="ECO:0007669"/>
    <property type="project" value="UniProtKB-SubCell"/>
</dbReference>
<dbReference type="InterPro" id="IPR035985">
    <property type="entry name" value="Ubiquitin-activating_enz"/>
</dbReference>
<keyword evidence="4" id="KW-0833">Ubl conjugation pathway</keyword>
<keyword evidence="9" id="KW-1185">Reference proteome</keyword>
<evidence type="ECO:0000256" key="5">
    <source>
        <dbReference type="ARBA" id="ARBA00022840"/>
    </source>
</evidence>
<dbReference type="PROSITE" id="PS50206">
    <property type="entry name" value="RHODANESE_3"/>
    <property type="match status" value="1"/>
</dbReference>
<evidence type="ECO:0000256" key="6">
    <source>
        <dbReference type="SAM" id="Phobius"/>
    </source>
</evidence>
<dbReference type="Pfam" id="PF00581">
    <property type="entry name" value="Rhodanese"/>
    <property type="match status" value="1"/>
</dbReference>
<sequence length="369" mass="42372">MFHESDLYETEVERYSRQIIVPGIGIEGQKMLRKKRVLIVGCGGLGCPVIMYLSTCGLVNIGIVDHDTIEIHNLQRQVLFKEKDLKRYKVKVAEENIKEMNNTVNVVAYKTRIDKSNVENIIKDYDIIVDCTDNIETRYCLSDACKLLKKDFICSSVLRWEGHLYVLPYTGPCYRCIYPVMKKSTTRCDESGIVGPVCGLFGSLVGLELIKLVMEASSTKMIYYNGYTNLYHNIKLRDKKCDYCTNQKTSLEIKQPETNTTCPDKIDLESDVPEISWSEILSCKEQFVIIDVRSNLHFRMFRIKESLNYPLNEIEKNISEISKIQKNIAVTCKKGITSKRAVRILEKYNIDAVSITGGLDEYKNQFLQN</sequence>
<evidence type="ECO:0000256" key="3">
    <source>
        <dbReference type="ARBA" id="ARBA00022741"/>
    </source>
</evidence>
<feature type="domain" description="Rhodanese" evidence="7">
    <location>
        <begin position="283"/>
        <end position="367"/>
    </location>
</feature>
<name>A0A9P6KZB1_9MICR</name>
<evidence type="ECO:0000313" key="8">
    <source>
        <dbReference type="EMBL" id="KAF9764220.1"/>
    </source>
</evidence>
<dbReference type="OrthoDB" id="10261062at2759"/>
<dbReference type="Gene3D" id="3.40.250.10">
    <property type="entry name" value="Rhodanese-like domain"/>
    <property type="match status" value="1"/>
</dbReference>
<evidence type="ECO:0000313" key="9">
    <source>
        <dbReference type="Proteomes" id="UP000740883"/>
    </source>
</evidence>
<gene>
    <name evidence="8" type="primary">MOCS3</name>
    <name evidence="8" type="ORF">NGRA_0733</name>
</gene>
<keyword evidence="8" id="KW-0548">Nucleotidyltransferase</keyword>
<dbReference type="GO" id="GO:0004792">
    <property type="term" value="F:thiosulfate-cyanide sulfurtransferase activity"/>
    <property type="evidence" value="ECO:0007669"/>
    <property type="project" value="TreeGrafter"/>
</dbReference>
<keyword evidence="6" id="KW-0812">Transmembrane</keyword>
<dbReference type="PANTHER" id="PTHR10953:SF102">
    <property type="entry name" value="ADENYLYLTRANSFERASE AND SULFURTRANSFERASE MOCS3"/>
    <property type="match status" value="1"/>
</dbReference>
<proteinExistence type="predicted"/>
<keyword evidence="3" id="KW-0547">Nucleotide-binding</keyword>
<dbReference type="GO" id="GO:0005524">
    <property type="term" value="F:ATP binding"/>
    <property type="evidence" value="ECO:0007669"/>
    <property type="project" value="UniProtKB-KW"/>
</dbReference>